<dbReference type="GO" id="GO:0046872">
    <property type="term" value="F:metal ion binding"/>
    <property type="evidence" value="ECO:0007669"/>
    <property type="project" value="UniProtKB-KW"/>
</dbReference>
<evidence type="ECO:0000256" key="7">
    <source>
        <dbReference type="ARBA" id="ARBA00025795"/>
    </source>
</evidence>
<dbReference type="Gene3D" id="1.10.489.10">
    <property type="entry name" value="Chloroperoxidase-like"/>
    <property type="match status" value="1"/>
</dbReference>
<comment type="cofactor">
    <cofactor evidence="1">
        <name>heme b</name>
        <dbReference type="ChEBI" id="CHEBI:60344"/>
    </cofactor>
</comment>
<keyword evidence="4" id="KW-0479">Metal-binding</keyword>
<dbReference type="InterPro" id="IPR000028">
    <property type="entry name" value="Chloroperoxidase"/>
</dbReference>
<dbReference type="PANTHER" id="PTHR33577:SF16">
    <property type="entry name" value="HEME HALOPEROXIDASE FAMILY PROFILE DOMAIN-CONTAINING PROTEIN"/>
    <property type="match status" value="1"/>
</dbReference>
<sequence>MKSTLLLSFLSISLASAFPSFKFIPEKSIPALPTGELSPIDVSGSHAFRPPSVQDQRGPCPALNALANHGYLPRNGIARVDELLEVSRAVLGFGIDFGCVAGSLTAAYASDEGLMTSIGGPVRGSFTFCVPRLSGTHNQFESDSSPTRGDSYLYHGDNYQAQEPYFESLAAKRNASGVIDFISHRIERYDDSVSKNPYFFYGPIDMVISTLVHLFIQGIMASFPASHPGGFFTADGLQTFFGFYPDTSGQPSYRPGYERIPDDWYRRPTDYTHVDAAPHLEALGMAAPRTMIPGGNMGTVNSFEPMDLTALTGGVYTEDTLFQGKNLRCFCFQVMQLATPEQVGAAAFLAGGSIADALEEWMCPELKGLNETMYEKYPGYKKVY</sequence>
<dbReference type="PANTHER" id="PTHR33577">
    <property type="entry name" value="STERIGMATOCYSTIN BIOSYNTHESIS PEROXIDASE STCC-RELATED"/>
    <property type="match status" value="1"/>
</dbReference>
<proteinExistence type="inferred from homology"/>
<keyword evidence="11" id="KW-1185">Reference proteome</keyword>
<dbReference type="GO" id="GO:0004601">
    <property type="term" value="F:peroxidase activity"/>
    <property type="evidence" value="ECO:0007669"/>
    <property type="project" value="UniProtKB-KW"/>
</dbReference>
<name>A0AAD7P2P5_9AGAR</name>
<evidence type="ECO:0000259" key="9">
    <source>
        <dbReference type="PROSITE" id="PS51405"/>
    </source>
</evidence>
<dbReference type="SUPFAM" id="SSF47571">
    <property type="entry name" value="Cloroperoxidase"/>
    <property type="match status" value="1"/>
</dbReference>
<keyword evidence="6" id="KW-0408">Iron</keyword>
<dbReference type="PROSITE" id="PS51405">
    <property type="entry name" value="HEME_HALOPEROXIDASE"/>
    <property type="match status" value="1"/>
</dbReference>
<evidence type="ECO:0000256" key="5">
    <source>
        <dbReference type="ARBA" id="ARBA00023002"/>
    </source>
</evidence>
<evidence type="ECO:0000313" key="11">
    <source>
        <dbReference type="Proteomes" id="UP001215280"/>
    </source>
</evidence>
<feature type="signal peptide" evidence="8">
    <location>
        <begin position="1"/>
        <end position="17"/>
    </location>
</feature>
<evidence type="ECO:0000313" key="10">
    <source>
        <dbReference type="EMBL" id="KAJ7785223.1"/>
    </source>
</evidence>
<dbReference type="EMBL" id="JARJLG010000001">
    <property type="protein sequence ID" value="KAJ7785223.1"/>
    <property type="molecule type" value="Genomic_DNA"/>
</dbReference>
<evidence type="ECO:0000256" key="8">
    <source>
        <dbReference type="SAM" id="SignalP"/>
    </source>
</evidence>
<comment type="similarity">
    <text evidence="7">Belongs to the chloroperoxidase family.</text>
</comment>
<evidence type="ECO:0000256" key="3">
    <source>
        <dbReference type="ARBA" id="ARBA00022617"/>
    </source>
</evidence>
<evidence type="ECO:0000256" key="2">
    <source>
        <dbReference type="ARBA" id="ARBA00022559"/>
    </source>
</evidence>
<dbReference type="Proteomes" id="UP001215280">
    <property type="component" value="Unassembled WGS sequence"/>
</dbReference>
<protein>
    <submittedName>
        <fullName evidence="10">Chloroperoxidase</fullName>
    </submittedName>
</protein>
<keyword evidence="3" id="KW-0349">Heme</keyword>
<dbReference type="Pfam" id="PF01328">
    <property type="entry name" value="Peroxidase_2"/>
    <property type="match status" value="1"/>
</dbReference>
<feature type="chain" id="PRO_5042115858" evidence="8">
    <location>
        <begin position="18"/>
        <end position="384"/>
    </location>
</feature>
<evidence type="ECO:0000256" key="1">
    <source>
        <dbReference type="ARBA" id="ARBA00001970"/>
    </source>
</evidence>
<evidence type="ECO:0000256" key="4">
    <source>
        <dbReference type="ARBA" id="ARBA00022723"/>
    </source>
</evidence>
<gene>
    <name evidence="10" type="ORF">DFH07DRAFT_726489</name>
</gene>
<organism evidence="10 11">
    <name type="scientific">Mycena maculata</name>
    <dbReference type="NCBI Taxonomy" id="230809"/>
    <lineage>
        <taxon>Eukaryota</taxon>
        <taxon>Fungi</taxon>
        <taxon>Dikarya</taxon>
        <taxon>Basidiomycota</taxon>
        <taxon>Agaricomycotina</taxon>
        <taxon>Agaricomycetes</taxon>
        <taxon>Agaricomycetidae</taxon>
        <taxon>Agaricales</taxon>
        <taxon>Marasmiineae</taxon>
        <taxon>Mycenaceae</taxon>
        <taxon>Mycena</taxon>
    </lineage>
</organism>
<accession>A0AAD7P2P5</accession>
<keyword evidence="8" id="KW-0732">Signal</keyword>
<dbReference type="AlphaFoldDB" id="A0AAD7P2P5"/>
<keyword evidence="5" id="KW-0560">Oxidoreductase</keyword>
<keyword evidence="2" id="KW-0575">Peroxidase</keyword>
<reference evidence="10" key="1">
    <citation type="submission" date="2023-03" db="EMBL/GenBank/DDBJ databases">
        <title>Massive genome expansion in bonnet fungi (Mycena s.s.) driven by repeated elements and novel gene families across ecological guilds.</title>
        <authorList>
            <consortium name="Lawrence Berkeley National Laboratory"/>
            <person name="Harder C.B."/>
            <person name="Miyauchi S."/>
            <person name="Viragh M."/>
            <person name="Kuo A."/>
            <person name="Thoen E."/>
            <person name="Andreopoulos B."/>
            <person name="Lu D."/>
            <person name="Skrede I."/>
            <person name="Drula E."/>
            <person name="Henrissat B."/>
            <person name="Morin E."/>
            <person name="Kohler A."/>
            <person name="Barry K."/>
            <person name="LaButti K."/>
            <person name="Morin E."/>
            <person name="Salamov A."/>
            <person name="Lipzen A."/>
            <person name="Mereny Z."/>
            <person name="Hegedus B."/>
            <person name="Baldrian P."/>
            <person name="Stursova M."/>
            <person name="Weitz H."/>
            <person name="Taylor A."/>
            <person name="Grigoriev I.V."/>
            <person name="Nagy L.G."/>
            <person name="Martin F."/>
            <person name="Kauserud H."/>
        </authorList>
    </citation>
    <scope>NUCLEOTIDE SEQUENCE</scope>
    <source>
        <strain evidence="10">CBHHK188m</strain>
    </source>
</reference>
<dbReference type="InterPro" id="IPR036851">
    <property type="entry name" value="Chloroperoxidase-like_sf"/>
</dbReference>
<evidence type="ECO:0000256" key="6">
    <source>
        <dbReference type="ARBA" id="ARBA00023004"/>
    </source>
</evidence>
<comment type="caution">
    <text evidence="10">The sequence shown here is derived from an EMBL/GenBank/DDBJ whole genome shotgun (WGS) entry which is preliminary data.</text>
</comment>
<feature type="domain" description="Heme haloperoxidase family profile" evidence="9">
    <location>
        <begin position="44"/>
        <end position="278"/>
    </location>
</feature>